<dbReference type="RefSeq" id="WP_181495430.1">
    <property type="nucleotide sequence ID" value="NZ_CP032152.1"/>
</dbReference>
<dbReference type="EMBL" id="CP032152">
    <property type="protein sequence ID" value="AXY67178.1"/>
    <property type="molecule type" value="Genomic_DNA"/>
</dbReference>
<protein>
    <submittedName>
        <fullName evidence="3">Universal stress protein</fullName>
    </submittedName>
</protein>
<evidence type="ECO:0000313" key="4">
    <source>
        <dbReference type="Proteomes" id="UP000261812"/>
    </source>
</evidence>
<dbReference type="PANTHER" id="PTHR46268:SF22">
    <property type="entry name" value="SENSOR PROTEIN KDPD-RELATED"/>
    <property type="match status" value="1"/>
</dbReference>
<dbReference type="Gene3D" id="3.40.50.620">
    <property type="entry name" value="HUPs"/>
    <property type="match status" value="2"/>
</dbReference>
<gene>
    <name evidence="3" type="ORF">D3A95_00320</name>
</gene>
<proteinExistence type="inferred from homology"/>
<dbReference type="AlphaFoldDB" id="A0A3B7MC18"/>
<dbReference type="KEGG" id="tsq:D3A95_00320"/>
<organism evidence="3 4">
    <name type="scientific">Thermosynechococcus sichuanensis E542</name>
    <dbReference type="NCBI Taxonomy" id="2016101"/>
    <lineage>
        <taxon>Bacteria</taxon>
        <taxon>Bacillati</taxon>
        <taxon>Cyanobacteriota</taxon>
        <taxon>Cyanophyceae</taxon>
        <taxon>Acaryochloridales</taxon>
        <taxon>Thermosynechococcaceae</taxon>
        <taxon>Thermosynechococcus</taxon>
        <taxon>Thermosynechococcus sichuanensis</taxon>
    </lineage>
</organism>
<dbReference type="SUPFAM" id="SSF52402">
    <property type="entry name" value="Adenine nucleotide alpha hydrolases-like"/>
    <property type="match status" value="2"/>
</dbReference>
<evidence type="ECO:0000313" key="3">
    <source>
        <dbReference type="EMBL" id="AXY67178.1"/>
    </source>
</evidence>
<sequence length="293" mass="33098">MFKNILIPTDLHDGLPKLTHYLEALKTAGARKLIFFHARPIDEDGDKPRLREEKLRQARELLKIDPANIPADLKAEVIIENRRPADAILDTVEKHQIDLVLASRPIRNLLDEKLFGSTTIEVLQRIKVPVMIMRPQLLWVMTTAELNLRCQNLFRHLLVPYDHSPSAQHLVQKLREGVKKPDQRSIAALTFCWIISDAGKGELGVGEQRPKAEKILAELKQEFTGYGLNVETEIRFGSPVVEAQLAAHDRDIYGIVVSSGSVGKIWELSIPSFAGEIIRRCVFPVIYFPPAGR</sequence>
<evidence type="ECO:0000256" key="1">
    <source>
        <dbReference type="ARBA" id="ARBA00008791"/>
    </source>
</evidence>
<dbReference type="Proteomes" id="UP000261812">
    <property type="component" value="Chromosome"/>
</dbReference>
<dbReference type="Pfam" id="PF00582">
    <property type="entry name" value="Usp"/>
    <property type="match status" value="2"/>
</dbReference>
<feature type="domain" description="UspA" evidence="2">
    <location>
        <begin position="154"/>
        <end position="286"/>
    </location>
</feature>
<dbReference type="CDD" id="cd00293">
    <property type="entry name" value="USP-like"/>
    <property type="match status" value="2"/>
</dbReference>
<keyword evidence="4" id="KW-1185">Reference proteome</keyword>
<feature type="domain" description="UspA" evidence="2">
    <location>
        <begin position="1"/>
        <end position="134"/>
    </location>
</feature>
<dbReference type="PANTHER" id="PTHR46268">
    <property type="entry name" value="STRESS RESPONSE PROTEIN NHAX"/>
    <property type="match status" value="1"/>
</dbReference>
<accession>A0A3B7MC18</accession>
<comment type="similarity">
    <text evidence="1">Belongs to the universal stress protein A family.</text>
</comment>
<reference evidence="4" key="1">
    <citation type="submission" date="2018-09" db="EMBL/GenBank/DDBJ databases">
        <title>Complete genome sequence of thermophilic cyanobacteria strain Thermosynechococcus elongatus PKUAC-SCTE542.</title>
        <authorList>
            <person name="Liang Y."/>
            <person name="Tang J."/>
            <person name="Daroch M."/>
        </authorList>
    </citation>
    <scope>NUCLEOTIDE SEQUENCE [LARGE SCALE GENOMIC DNA]</scope>
    <source>
        <strain evidence="4">E542</strain>
    </source>
</reference>
<name>A0A3B7MC18_9CYAN</name>
<dbReference type="InterPro" id="IPR014729">
    <property type="entry name" value="Rossmann-like_a/b/a_fold"/>
</dbReference>
<dbReference type="InterPro" id="IPR006016">
    <property type="entry name" value="UspA"/>
</dbReference>
<evidence type="ECO:0000259" key="2">
    <source>
        <dbReference type="Pfam" id="PF00582"/>
    </source>
</evidence>